<accession>A0ACB9FZ22</accession>
<gene>
    <name evidence="1" type="ORF">L1987_46262</name>
</gene>
<reference evidence="2" key="1">
    <citation type="journal article" date="2022" name="Mol. Ecol. Resour.">
        <title>The genomes of chicory, endive, great burdock and yacon provide insights into Asteraceae palaeo-polyploidization history and plant inulin production.</title>
        <authorList>
            <person name="Fan W."/>
            <person name="Wang S."/>
            <person name="Wang H."/>
            <person name="Wang A."/>
            <person name="Jiang F."/>
            <person name="Liu H."/>
            <person name="Zhao H."/>
            <person name="Xu D."/>
            <person name="Zhang Y."/>
        </authorList>
    </citation>
    <scope>NUCLEOTIDE SEQUENCE [LARGE SCALE GENOMIC DNA]</scope>
    <source>
        <strain evidence="2">cv. Yunnan</strain>
    </source>
</reference>
<dbReference type="Proteomes" id="UP001056120">
    <property type="component" value="Linkage Group LG15"/>
</dbReference>
<name>A0ACB9FZ22_9ASTR</name>
<sequence>MKAPMMISQKPKLVKDQLPSNGNYCQKSTAIASTNDMVKNVGAVSWVDGMKLNLGNYNKIQQQSKGSGRGISYIQGRNAASQALNPVEVGGEGESSIRRPLRFVHEKQALEIFITDYAHQSEGKPLRMFLRNKPYPVKNLSRAQSSPNLNAWLKIDRPSYCYGESKSECWQDLTKVNSQLWLLGIYNQKSMKVS</sequence>
<evidence type="ECO:0000313" key="1">
    <source>
        <dbReference type="EMBL" id="KAI3776477.1"/>
    </source>
</evidence>
<protein>
    <submittedName>
        <fullName evidence="1">Uncharacterized protein</fullName>
    </submittedName>
</protein>
<proteinExistence type="predicted"/>
<dbReference type="EMBL" id="CM042032">
    <property type="protein sequence ID" value="KAI3776477.1"/>
    <property type="molecule type" value="Genomic_DNA"/>
</dbReference>
<keyword evidence="2" id="KW-1185">Reference proteome</keyword>
<organism evidence="1 2">
    <name type="scientific">Smallanthus sonchifolius</name>
    <dbReference type="NCBI Taxonomy" id="185202"/>
    <lineage>
        <taxon>Eukaryota</taxon>
        <taxon>Viridiplantae</taxon>
        <taxon>Streptophyta</taxon>
        <taxon>Embryophyta</taxon>
        <taxon>Tracheophyta</taxon>
        <taxon>Spermatophyta</taxon>
        <taxon>Magnoliopsida</taxon>
        <taxon>eudicotyledons</taxon>
        <taxon>Gunneridae</taxon>
        <taxon>Pentapetalae</taxon>
        <taxon>asterids</taxon>
        <taxon>campanulids</taxon>
        <taxon>Asterales</taxon>
        <taxon>Asteraceae</taxon>
        <taxon>Asteroideae</taxon>
        <taxon>Heliantheae alliance</taxon>
        <taxon>Millerieae</taxon>
        <taxon>Smallanthus</taxon>
    </lineage>
</organism>
<comment type="caution">
    <text evidence="1">The sequence shown here is derived from an EMBL/GenBank/DDBJ whole genome shotgun (WGS) entry which is preliminary data.</text>
</comment>
<reference evidence="1 2" key="2">
    <citation type="journal article" date="2022" name="Mol. Ecol. Resour.">
        <title>The genomes of chicory, endive, great burdock and yacon provide insights into Asteraceae paleo-polyploidization history and plant inulin production.</title>
        <authorList>
            <person name="Fan W."/>
            <person name="Wang S."/>
            <person name="Wang H."/>
            <person name="Wang A."/>
            <person name="Jiang F."/>
            <person name="Liu H."/>
            <person name="Zhao H."/>
            <person name="Xu D."/>
            <person name="Zhang Y."/>
        </authorList>
    </citation>
    <scope>NUCLEOTIDE SEQUENCE [LARGE SCALE GENOMIC DNA]</scope>
    <source>
        <strain evidence="2">cv. Yunnan</strain>
        <tissue evidence="1">Leaves</tissue>
    </source>
</reference>
<evidence type="ECO:0000313" key="2">
    <source>
        <dbReference type="Proteomes" id="UP001056120"/>
    </source>
</evidence>